<feature type="compositionally biased region" description="Low complexity" evidence="1">
    <location>
        <begin position="321"/>
        <end position="339"/>
    </location>
</feature>
<sequence length="339" mass="37610">MSPSSQEYAINTPDPPGAPPLRILCITGWCRNGSTIIGNILNEVPEFFHVGEMHFLWKNAAGKGANSSCGCGRPLTECHIWSRILPLDRPPGVSAEAHAEAVIRRQLACVRTRHTWRVLGRGLHSAEIREHAALMTRTYRAVAALTGARVLVDTTKIPGEAALLSHLEGVTPYYVHLVRDPRAVAQSWSREKQYCYVMSSRKSTAYWYGFNVASQAILRRHPERSMFLRYEEFIADPAGTIDALLRFCGAGPEANPMRGQTVELHTNHTVTGNPDRFNTGTTVIRNRDDSWRTGLSTPARLTATTLSWPLFRRYGYGGTPLTGRPRRPGTAPPRAAGER</sequence>
<dbReference type="InterPro" id="IPR051135">
    <property type="entry name" value="Gal/GlcNAc/GalNAc_ST"/>
</dbReference>
<dbReference type="RefSeq" id="WP_386157549.1">
    <property type="nucleotide sequence ID" value="NZ_JBHMBS010000007.1"/>
</dbReference>
<evidence type="ECO:0000313" key="2">
    <source>
        <dbReference type="EMBL" id="MFB9677178.1"/>
    </source>
</evidence>
<accession>A0ABV5THP0</accession>
<dbReference type="InterPro" id="IPR027417">
    <property type="entry name" value="P-loop_NTPase"/>
</dbReference>
<proteinExistence type="predicted"/>
<evidence type="ECO:0000313" key="3">
    <source>
        <dbReference type="Proteomes" id="UP001589610"/>
    </source>
</evidence>
<feature type="region of interest" description="Disordered" evidence="1">
    <location>
        <begin position="317"/>
        <end position="339"/>
    </location>
</feature>
<reference evidence="2 3" key="1">
    <citation type="submission" date="2024-09" db="EMBL/GenBank/DDBJ databases">
        <authorList>
            <person name="Sun Q."/>
            <person name="Mori K."/>
        </authorList>
    </citation>
    <scope>NUCLEOTIDE SEQUENCE [LARGE SCALE GENOMIC DNA]</scope>
    <source>
        <strain evidence="2 3">JCM 3028</strain>
    </source>
</reference>
<dbReference type="Gene3D" id="3.40.50.300">
    <property type="entry name" value="P-loop containing nucleotide triphosphate hydrolases"/>
    <property type="match status" value="1"/>
</dbReference>
<protein>
    <submittedName>
        <fullName evidence="2">Sulfotransferase</fullName>
    </submittedName>
</protein>
<dbReference type="PANTHER" id="PTHR10704:SF44">
    <property type="entry name" value="LD35051P-RELATED"/>
    <property type="match status" value="1"/>
</dbReference>
<evidence type="ECO:0000256" key="1">
    <source>
        <dbReference type="SAM" id="MobiDB-lite"/>
    </source>
</evidence>
<dbReference type="Pfam" id="PF13469">
    <property type="entry name" value="Sulfotransfer_3"/>
    <property type="match status" value="1"/>
</dbReference>
<dbReference type="SUPFAM" id="SSF52540">
    <property type="entry name" value="P-loop containing nucleoside triphosphate hydrolases"/>
    <property type="match status" value="1"/>
</dbReference>
<dbReference type="EMBL" id="JBHMBS010000007">
    <property type="protein sequence ID" value="MFB9677178.1"/>
    <property type="molecule type" value="Genomic_DNA"/>
</dbReference>
<dbReference type="PANTHER" id="PTHR10704">
    <property type="entry name" value="CARBOHYDRATE SULFOTRANSFERASE"/>
    <property type="match status" value="1"/>
</dbReference>
<organism evidence="2 3">
    <name type="scientific">Streptosporangium vulgare</name>
    <dbReference type="NCBI Taxonomy" id="46190"/>
    <lineage>
        <taxon>Bacteria</taxon>
        <taxon>Bacillati</taxon>
        <taxon>Actinomycetota</taxon>
        <taxon>Actinomycetes</taxon>
        <taxon>Streptosporangiales</taxon>
        <taxon>Streptosporangiaceae</taxon>
        <taxon>Streptosporangium</taxon>
    </lineage>
</organism>
<gene>
    <name evidence="2" type="ORF">ACFFRH_17005</name>
</gene>
<name>A0ABV5THP0_9ACTN</name>
<comment type="caution">
    <text evidence="2">The sequence shown here is derived from an EMBL/GenBank/DDBJ whole genome shotgun (WGS) entry which is preliminary data.</text>
</comment>
<dbReference type="Proteomes" id="UP001589610">
    <property type="component" value="Unassembled WGS sequence"/>
</dbReference>
<keyword evidence="3" id="KW-1185">Reference proteome</keyword>